<evidence type="ECO:0000313" key="4">
    <source>
        <dbReference type="Proteomes" id="UP000564964"/>
    </source>
</evidence>
<evidence type="ECO:0000313" key="2">
    <source>
        <dbReference type="EMBL" id="HIH17074.1"/>
    </source>
</evidence>
<dbReference type="EMBL" id="DUGH01000161">
    <property type="protein sequence ID" value="HIH17074.1"/>
    <property type="molecule type" value="Genomic_DNA"/>
</dbReference>
<protein>
    <submittedName>
        <fullName evidence="2 3">Antitoxin</fullName>
    </submittedName>
</protein>
<dbReference type="AlphaFoldDB" id="A0A7J4JIA8"/>
<reference evidence="3" key="2">
    <citation type="submission" date="2021-03" db="EMBL/GenBank/DDBJ databases">
        <authorList>
            <person name="Jaffe A."/>
        </authorList>
    </citation>
    <scope>NUCLEOTIDE SEQUENCE</scope>
    <source>
        <strain evidence="3">RIFCSPLOWO2_01_FULL_58_19</strain>
    </source>
</reference>
<evidence type="ECO:0000313" key="3">
    <source>
        <dbReference type="EMBL" id="MBS3063755.1"/>
    </source>
</evidence>
<name>A0A7J4JIA8_9ARCH</name>
<comment type="caution">
    <text evidence="2">The sequence shown here is derived from an EMBL/GenBank/DDBJ whole genome shotgun (WGS) entry which is preliminary data.</text>
</comment>
<sequence>MVFKTLTIKGKVYEKLIRAKHEGESFSDLLERLAEKEQPDLMKYFGSIPMTDEEAEKRLALYRRLRKDSTASFWKRQARMHDNP</sequence>
<proteinExistence type="predicted"/>
<organism evidence="2 4">
    <name type="scientific">Candidatus Iainarchaeum sp</name>
    <dbReference type="NCBI Taxonomy" id="3101447"/>
    <lineage>
        <taxon>Archaea</taxon>
        <taxon>Candidatus Iainarchaeota</taxon>
        <taxon>Candidatus Iainarchaeia</taxon>
        <taxon>Candidatus Iainarchaeales</taxon>
        <taxon>Candidatus Iainarchaeaceae</taxon>
        <taxon>Candidatus Iainarchaeum</taxon>
    </lineage>
</organism>
<accession>A0A7J4JIA8</accession>
<keyword evidence="1" id="KW-1277">Toxin-antitoxin system</keyword>
<dbReference type="EMBL" id="JAGVWE010000007">
    <property type="protein sequence ID" value="MBS3063755.1"/>
    <property type="molecule type" value="Genomic_DNA"/>
</dbReference>
<dbReference type="Proteomes" id="UP000564964">
    <property type="component" value="Unassembled WGS sequence"/>
</dbReference>
<dbReference type="InterPro" id="IPR003847">
    <property type="entry name" value="Put_antitoxin"/>
</dbReference>
<reference evidence="3" key="3">
    <citation type="submission" date="2021-05" db="EMBL/GenBank/DDBJ databases">
        <title>Protein family content uncovers lineage relationships and bacterial pathway maintenance mechanisms in DPANN archaea.</title>
        <authorList>
            <person name="Castelle C.J."/>
            <person name="Meheust R."/>
            <person name="Jaffe A.L."/>
            <person name="Seitz K."/>
            <person name="Gong X."/>
            <person name="Baker B.J."/>
            <person name="Banfield J.F."/>
        </authorList>
    </citation>
    <scope>NUCLEOTIDE SEQUENCE</scope>
    <source>
        <strain evidence="3">RIFCSPLOWO2_01_FULL_58_19</strain>
    </source>
</reference>
<dbReference type="Proteomes" id="UP000678237">
    <property type="component" value="Unassembled WGS sequence"/>
</dbReference>
<evidence type="ECO:0000256" key="1">
    <source>
        <dbReference type="ARBA" id="ARBA00022649"/>
    </source>
</evidence>
<gene>
    <name evidence="2" type="ORF">HA252_06735</name>
    <name evidence="3" type="ORF">J4203_07890</name>
</gene>
<dbReference type="Pfam" id="PF02697">
    <property type="entry name" value="VAPB_antitox"/>
    <property type="match status" value="1"/>
</dbReference>
<reference evidence="2" key="1">
    <citation type="journal article" date="2020" name="bioRxiv">
        <title>A rank-normalized archaeal taxonomy based on genome phylogeny resolves widespread incomplete and uneven classifications.</title>
        <authorList>
            <person name="Rinke C."/>
            <person name="Chuvochina M."/>
            <person name="Mussig A.J."/>
            <person name="Chaumeil P.-A."/>
            <person name="Waite D.W."/>
            <person name="Whitman W.B."/>
            <person name="Parks D.H."/>
            <person name="Hugenholtz P."/>
        </authorList>
    </citation>
    <scope>NUCLEOTIDE SEQUENCE</scope>
    <source>
        <strain evidence="2">UBA10219</strain>
    </source>
</reference>